<feature type="compositionally biased region" description="Basic residues" evidence="2">
    <location>
        <begin position="519"/>
        <end position="539"/>
    </location>
</feature>
<proteinExistence type="predicted"/>
<feature type="region of interest" description="Disordered" evidence="2">
    <location>
        <begin position="465"/>
        <end position="628"/>
    </location>
</feature>
<dbReference type="SUPFAM" id="SSF50729">
    <property type="entry name" value="PH domain-like"/>
    <property type="match status" value="1"/>
</dbReference>
<dbReference type="InterPro" id="IPR041681">
    <property type="entry name" value="PH_9"/>
</dbReference>
<evidence type="ECO:0000259" key="3">
    <source>
        <dbReference type="PROSITE" id="PS50003"/>
    </source>
</evidence>
<feature type="region of interest" description="Disordered" evidence="2">
    <location>
        <begin position="1281"/>
        <end position="1332"/>
    </location>
</feature>
<feature type="compositionally biased region" description="Basic and acidic residues" evidence="2">
    <location>
        <begin position="585"/>
        <end position="600"/>
    </location>
</feature>
<feature type="region of interest" description="Disordered" evidence="2">
    <location>
        <begin position="1543"/>
        <end position="1588"/>
    </location>
</feature>
<feature type="compositionally biased region" description="Polar residues" evidence="2">
    <location>
        <begin position="1508"/>
        <end position="1517"/>
    </location>
</feature>
<feature type="region of interest" description="Disordered" evidence="2">
    <location>
        <begin position="1355"/>
        <end position="1409"/>
    </location>
</feature>
<evidence type="ECO:0000313" key="5">
    <source>
        <dbReference type="EMBL" id="CAK8688672.1"/>
    </source>
</evidence>
<keyword evidence="1" id="KW-0343">GTPase activation</keyword>
<feature type="compositionally biased region" description="Basic residues" evidence="2">
    <location>
        <begin position="1025"/>
        <end position="1036"/>
    </location>
</feature>
<dbReference type="InterPro" id="IPR000198">
    <property type="entry name" value="RhoGAP_dom"/>
</dbReference>
<dbReference type="PANTHER" id="PTHR23175">
    <property type="entry name" value="PDZ DOMAIN-CONTAINING PROTEIN"/>
    <property type="match status" value="1"/>
</dbReference>
<keyword evidence="6" id="KW-1185">Reference proteome</keyword>
<feature type="compositionally biased region" description="Low complexity" evidence="2">
    <location>
        <begin position="1314"/>
        <end position="1329"/>
    </location>
</feature>
<evidence type="ECO:0000259" key="4">
    <source>
        <dbReference type="PROSITE" id="PS50238"/>
    </source>
</evidence>
<reference evidence="5 6" key="1">
    <citation type="submission" date="2024-02" db="EMBL/GenBank/DDBJ databases">
        <authorList>
            <person name="Daric V."/>
            <person name="Darras S."/>
        </authorList>
    </citation>
    <scope>NUCLEOTIDE SEQUENCE [LARGE SCALE GENOMIC DNA]</scope>
</reference>
<dbReference type="Pfam" id="PF15410">
    <property type="entry name" value="PH_9"/>
    <property type="match status" value="1"/>
</dbReference>
<feature type="region of interest" description="Disordered" evidence="2">
    <location>
        <begin position="118"/>
        <end position="157"/>
    </location>
</feature>
<feature type="compositionally biased region" description="Basic and acidic residues" evidence="2">
    <location>
        <begin position="491"/>
        <end position="500"/>
    </location>
</feature>
<organism evidence="5 6">
    <name type="scientific">Clavelina lepadiformis</name>
    <name type="common">Light-bulb sea squirt</name>
    <name type="synonym">Ascidia lepadiformis</name>
    <dbReference type="NCBI Taxonomy" id="159417"/>
    <lineage>
        <taxon>Eukaryota</taxon>
        <taxon>Metazoa</taxon>
        <taxon>Chordata</taxon>
        <taxon>Tunicata</taxon>
        <taxon>Ascidiacea</taxon>
        <taxon>Aplousobranchia</taxon>
        <taxon>Clavelinidae</taxon>
        <taxon>Clavelina</taxon>
    </lineage>
</organism>
<dbReference type="InterPro" id="IPR011993">
    <property type="entry name" value="PH-like_dom_sf"/>
</dbReference>
<dbReference type="EMBL" id="CAWYQH010000108">
    <property type="protein sequence ID" value="CAK8688672.1"/>
    <property type="molecule type" value="Genomic_DNA"/>
</dbReference>
<dbReference type="SUPFAM" id="SSF48350">
    <property type="entry name" value="GTPase activation domain, GAP"/>
    <property type="match status" value="1"/>
</dbReference>
<evidence type="ECO:0000256" key="1">
    <source>
        <dbReference type="ARBA" id="ARBA00022468"/>
    </source>
</evidence>
<feature type="region of interest" description="Disordered" evidence="2">
    <location>
        <begin position="834"/>
        <end position="857"/>
    </location>
</feature>
<gene>
    <name evidence="5" type="ORF">CVLEPA_LOCUS20664</name>
</gene>
<dbReference type="PROSITE" id="PS50238">
    <property type="entry name" value="RHOGAP"/>
    <property type="match status" value="1"/>
</dbReference>
<feature type="compositionally biased region" description="Polar residues" evidence="2">
    <location>
        <begin position="559"/>
        <end position="572"/>
    </location>
</feature>
<evidence type="ECO:0008006" key="7">
    <source>
        <dbReference type="Google" id="ProtNLM"/>
    </source>
</evidence>
<feature type="compositionally biased region" description="Polar residues" evidence="2">
    <location>
        <begin position="776"/>
        <end position="785"/>
    </location>
</feature>
<protein>
    <recommendedName>
        <fullName evidence="7">Rho GTPase-activating protein 21</fullName>
    </recommendedName>
</protein>
<feature type="compositionally biased region" description="Basic and acidic residues" evidence="2">
    <location>
        <begin position="540"/>
        <end position="551"/>
    </location>
</feature>
<feature type="compositionally biased region" description="Low complexity" evidence="2">
    <location>
        <begin position="476"/>
        <end position="489"/>
    </location>
</feature>
<feature type="domain" description="PH" evidence="3">
    <location>
        <begin position="862"/>
        <end position="993"/>
    </location>
</feature>
<feature type="region of interest" description="Disordered" evidence="2">
    <location>
        <begin position="1713"/>
        <end position="1745"/>
    </location>
</feature>
<dbReference type="Pfam" id="PF00620">
    <property type="entry name" value="RhoGAP"/>
    <property type="match status" value="1"/>
</dbReference>
<dbReference type="InterPro" id="IPR008936">
    <property type="entry name" value="Rho_GTPase_activation_prot"/>
</dbReference>
<feature type="compositionally biased region" description="Low complexity" evidence="2">
    <location>
        <begin position="34"/>
        <end position="53"/>
    </location>
</feature>
<dbReference type="Gene3D" id="2.30.29.30">
    <property type="entry name" value="Pleckstrin-homology domain (PH domain)/Phosphotyrosine-binding domain (PTB)"/>
    <property type="match status" value="1"/>
</dbReference>
<accession>A0ABP0GA45</accession>
<feature type="compositionally biased region" description="Polar residues" evidence="2">
    <location>
        <begin position="502"/>
        <end position="512"/>
    </location>
</feature>
<feature type="region of interest" description="Disordered" evidence="2">
    <location>
        <begin position="1453"/>
        <end position="1527"/>
    </location>
</feature>
<dbReference type="PROSITE" id="PS50003">
    <property type="entry name" value="PH_DOMAIN"/>
    <property type="match status" value="1"/>
</dbReference>
<dbReference type="PANTHER" id="PTHR23175:SF23">
    <property type="entry name" value="PDZ DOMAIN-CONTAINING PROTEIN"/>
    <property type="match status" value="1"/>
</dbReference>
<feature type="compositionally biased region" description="Acidic residues" evidence="2">
    <location>
        <begin position="715"/>
        <end position="726"/>
    </location>
</feature>
<dbReference type="InterPro" id="IPR001849">
    <property type="entry name" value="PH_domain"/>
</dbReference>
<feature type="region of interest" description="Disordered" evidence="2">
    <location>
        <begin position="915"/>
        <end position="934"/>
    </location>
</feature>
<dbReference type="Gene3D" id="1.10.555.10">
    <property type="entry name" value="Rho GTPase activation protein"/>
    <property type="match status" value="1"/>
</dbReference>
<feature type="domain" description="Rho-GAP" evidence="4">
    <location>
        <begin position="1078"/>
        <end position="1273"/>
    </location>
</feature>
<feature type="region of interest" description="Disordered" evidence="2">
    <location>
        <begin position="235"/>
        <end position="257"/>
    </location>
</feature>
<feature type="compositionally biased region" description="Low complexity" evidence="2">
    <location>
        <begin position="145"/>
        <end position="155"/>
    </location>
</feature>
<evidence type="ECO:0000313" key="6">
    <source>
        <dbReference type="Proteomes" id="UP001642483"/>
    </source>
</evidence>
<feature type="compositionally biased region" description="Polar residues" evidence="2">
    <location>
        <begin position="1555"/>
        <end position="1572"/>
    </location>
</feature>
<feature type="region of interest" description="Disordered" evidence="2">
    <location>
        <begin position="1010"/>
        <end position="1037"/>
    </location>
</feature>
<sequence>MSYIPDYVRPVVAPVSVVALTSTTASYTTSRPVVTSTMTSPSMSLTSSTMTSPAGSVKDEIISPRASTYKRAERNKSPYAGYREDYVRKQKEKLCGRKSLDERLKSLESGAAVKLQVCKGSQNRRRRSGERDAAPAMRPWEKQQLNSSSRSNSLSPDKILEQLDNGDAKEIQIEPTLTNAPPPDIIEAHKPPNSFPQDKVGDGNDSLTTSFEDIEKTIVEVQEEPTECEKMFHRESVTEDSTSNHENQVPDKKPHHVAIKWRVASPATSRKSSRDLDNCMDAGSLERCKEVDDQNVSSKDYVVDMVDLPSSPKSHPSSRKLPWKEPSIETLNNSQELSEISFSANTSHEAANLAKLQDDKNTNDVAPNVTKREAPLQRRGAPAPLMLDVTTDNNAVIPVELRSPRGEGGGFGRVNMREKRSARMFILPSSDDSETDNLLARINKPVENRPVHIAPVKFVPSVLRRSRSRACKEDVISQSSSTSSIATESKAALDEGRRPFSNDANTVSTQKPFGTKEVSRRKSSRSPKRSSSKRSTRSKSTHDRPNNDRVAARTRRGSHSPTTTTSNSDINVSKSPAQKSKSSQRSKEKLTKNSSHKTEYNELTNVKRTTPRNHRKIMEGGGLSSPRQQAVAQAVKFGYNGEEGGIPYIDESGSPEEEKKYQMEEMRARASSDGALLRDTADKETCRRALPLSRRGRSSKRKDGPRRTSYMEAMESSDDLTPDPDTDGSIYSMVRTESGREKHVALSKFGRSNSADSILSTSEMPKKVVRRKHTRSSSADRNSSKGVHRRSYQIATSASKAGDALLRTPSHKRQPSIRKLKNFFGEASPQIVEAQADESRRGSRGRPLGPPPTLDLNDYDDTVVREGFLYFKVATIEKGKRTSSQKSWKLIWVVLKEQSIYLCKDWSRNKQDVSVNGGGNLPSSGVGQPPSQLPLEEEEPLNIQGSLVSIAYNYVKRRNVFKVTTCNGSEYLFQAEDRDDMLAWINSIQVSGNHDNKDGQVTINEDLILRKTSQIESGPKPEKRPTRKSRSPKPVRRVTVPVKDIDGSRRFKWRGSVNRIVRKFGQGQTLMQGGTFDVHLEDCPPSLNNEFVPFVVDLCCRVVEERGLTFMGIYRVPGNSGTLSALQEELNFRGLEAVDLENDPRFCELNVVSSLLKSFFRKLPDPLFTNELYEDFISMNRKKDSEERLNGLRRLIHMLPAPHYETLKFLVSHLKKVADNSDVNKMEIRNLAIVFGPTLVRSTISDNMATMVTDMSDQCRIVESVLQHSAWFFSDADMKESGLQLQPPPSEDPHEPVPNIDHLLANVGRTPGDASDSTSESSKSKASVASEKESFSRDVMEMIFGAGKRWLQNQQGGVKLEEQDSSDDEYGFKEAQRNHVRAAQPKQTPPTPPKSPAHTSAPAKYQVAKPAASGIRAGWPAKGQSHLPHDIPARLYDFYVENLERLAKTDVARPFPNFSSSSTDTSPQVTPRSSQFGPPTPQRSHPMQPRRSSGAGLKNPEPRDVVTRHSTGTQPTVPSLYGESLQNKRYCKNPSDFTAVLATSTPLRPGDRQPQKVTSSAMTQNNTELSSINKDEEQNESDSDTSVYVGDTLEEKLKNLTNLDKKLERRPSRRYANRNYDVAARIPPLPLNYPTSKKLTAPSLKAGEVVTPDNIHMFPPTKKSSREMYQERKAQRQQHRDFVKANRVTRKESMLARCASDENIFNRCDPKRQVIRPNPGDDVTINQSRRRGSRDKVKRRHTLGASDFPGQDFWDKSVYTSLQNIAPESAMARLRPKLGSADPVVPKLPQARTILAGNNPRFEKSRKTESYL</sequence>
<dbReference type="Proteomes" id="UP001642483">
    <property type="component" value="Unassembled WGS sequence"/>
</dbReference>
<feature type="compositionally biased region" description="Basic residues" evidence="2">
    <location>
        <begin position="1728"/>
        <end position="1742"/>
    </location>
</feature>
<dbReference type="SMART" id="SM00233">
    <property type="entry name" value="PH"/>
    <property type="match status" value="1"/>
</dbReference>
<feature type="region of interest" description="Disordered" evidence="2">
    <location>
        <begin position="756"/>
        <end position="814"/>
    </location>
</feature>
<dbReference type="SMART" id="SM00324">
    <property type="entry name" value="RhoGAP"/>
    <property type="match status" value="1"/>
</dbReference>
<feature type="region of interest" description="Disordered" evidence="2">
    <location>
        <begin position="34"/>
        <end position="62"/>
    </location>
</feature>
<feature type="region of interest" description="Disordered" evidence="2">
    <location>
        <begin position="670"/>
        <end position="729"/>
    </location>
</feature>
<feature type="compositionally biased region" description="Polar residues" evidence="2">
    <location>
        <begin position="1457"/>
        <end position="1485"/>
    </location>
</feature>
<name>A0ABP0GA45_CLALP</name>
<evidence type="ECO:0000256" key="2">
    <source>
        <dbReference type="SAM" id="MobiDB-lite"/>
    </source>
</evidence>
<feature type="compositionally biased region" description="Low complexity" evidence="2">
    <location>
        <begin position="573"/>
        <end position="583"/>
    </location>
</feature>
<comment type="caution">
    <text evidence="5">The sequence shown here is derived from an EMBL/GenBank/DDBJ whole genome shotgun (WGS) entry which is preliminary data.</text>
</comment>